<organism evidence="3 4">
    <name type="scientific">Lachnospira multipara</name>
    <dbReference type="NCBI Taxonomy" id="28051"/>
    <lineage>
        <taxon>Bacteria</taxon>
        <taxon>Bacillati</taxon>
        <taxon>Bacillota</taxon>
        <taxon>Clostridia</taxon>
        <taxon>Lachnospirales</taxon>
        <taxon>Lachnospiraceae</taxon>
        <taxon>Lachnospira</taxon>
    </lineage>
</organism>
<dbReference type="RefSeq" id="WP_103953432.1">
    <property type="nucleotide sequence ID" value="NZ_FNUL01000019.1"/>
</dbReference>
<proteinExistence type="predicted"/>
<dbReference type="EMBL" id="FNUL01000019">
    <property type="protein sequence ID" value="SEG03413.1"/>
    <property type="molecule type" value="Genomic_DNA"/>
</dbReference>
<dbReference type="GO" id="GO:0003697">
    <property type="term" value="F:single-stranded DNA binding"/>
    <property type="evidence" value="ECO:0007669"/>
    <property type="project" value="InterPro"/>
</dbReference>
<reference evidence="3 4" key="1">
    <citation type="submission" date="2016-10" db="EMBL/GenBank/DDBJ databases">
        <authorList>
            <person name="de Groot N.N."/>
        </authorList>
    </citation>
    <scope>NUCLEOTIDE SEQUENCE [LARGE SCALE GENOMIC DNA]</scope>
    <source>
        <strain evidence="3 4">D15d</strain>
    </source>
</reference>
<dbReference type="InterPro" id="IPR000424">
    <property type="entry name" value="Primosome_PriB/ssb"/>
</dbReference>
<evidence type="ECO:0000256" key="2">
    <source>
        <dbReference type="PROSITE-ProRule" id="PRU00252"/>
    </source>
</evidence>
<evidence type="ECO:0000313" key="4">
    <source>
        <dbReference type="Proteomes" id="UP000236726"/>
    </source>
</evidence>
<dbReference type="Proteomes" id="UP000236726">
    <property type="component" value="Unassembled WGS sequence"/>
</dbReference>
<keyword evidence="1 2" id="KW-0238">DNA-binding</keyword>
<protein>
    <submittedName>
        <fullName evidence="3">Single-strand binding protein family protein</fullName>
    </submittedName>
</protein>
<name>A0A1H5WVS4_9FIRM</name>
<sequence>MARQNIVFMYARVNKAPLINKNDATNELNYGLVYVDAVRGLRNVGDDLKFIKHDYPLIISRDKRILEEMATWKENDVVTIKGAITSKRMNKTSYCPNCKDENGMATKNVSTGNLLYITPIYVKKNYSFETKNEAIEEIVQNREISNQAYVVGTLLKDPKFIKTKAGLQVTQYPIAINRKFTIRTDDPSIRTDYPVVKSYGEQARDDKTFLKYQAEIIIDGFLQQRTVRRKQKCACCGNIYEWQDNSLELVPYEVEYLKGFLTPEEVEKEKKASVEEYKQMLFGNNASDNIEEDEEELYSNE</sequence>
<dbReference type="Pfam" id="PF00436">
    <property type="entry name" value="SSB"/>
    <property type="match status" value="1"/>
</dbReference>
<dbReference type="AlphaFoldDB" id="A0A1H5WVS4"/>
<gene>
    <name evidence="3" type="ORF">SAMN05216537_1192</name>
</gene>
<accession>A0A1H5WVS4</accession>
<dbReference type="SUPFAM" id="SSF50249">
    <property type="entry name" value="Nucleic acid-binding proteins"/>
    <property type="match status" value="1"/>
</dbReference>
<dbReference type="PROSITE" id="PS50935">
    <property type="entry name" value="SSB"/>
    <property type="match status" value="1"/>
</dbReference>
<evidence type="ECO:0000256" key="1">
    <source>
        <dbReference type="ARBA" id="ARBA00023125"/>
    </source>
</evidence>
<evidence type="ECO:0000313" key="3">
    <source>
        <dbReference type="EMBL" id="SEG03413.1"/>
    </source>
</evidence>
<dbReference type="Gene3D" id="2.40.50.140">
    <property type="entry name" value="Nucleic acid-binding proteins"/>
    <property type="match status" value="1"/>
</dbReference>
<keyword evidence="4" id="KW-1185">Reference proteome</keyword>
<dbReference type="InterPro" id="IPR012340">
    <property type="entry name" value="NA-bd_OB-fold"/>
</dbReference>